<dbReference type="RefSeq" id="WP_010407194.1">
    <property type="nucleotide sequence ID" value="NZ_JAWXXV010000001.1"/>
</dbReference>
<keyword evidence="4" id="KW-1185">Reference proteome</keyword>
<evidence type="ECO:0000313" key="4">
    <source>
        <dbReference type="Proteomes" id="UP001279660"/>
    </source>
</evidence>
<evidence type="ECO:0000313" key="3">
    <source>
        <dbReference type="EMBL" id="MDX5985888.1"/>
    </source>
</evidence>
<keyword evidence="2" id="KW-1133">Transmembrane helix</keyword>
<dbReference type="Proteomes" id="UP001279660">
    <property type="component" value="Unassembled WGS sequence"/>
</dbReference>
<keyword evidence="2" id="KW-0812">Transmembrane</keyword>
<sequence>MSHDQRPSRVRVVASRDATAASAASAEPLRAGDVVASATAKEVTSPAKRGMMVPSLVFCIGCAVGGLGLGAALLAR</sequence>
<feature type="transmembrane region" description="Helical" evidence="2">
    <location>
        <begin position="51"/>
        <end position="75"/>
    </location>
</feature>
<accession>A0ABU4PP11</accession>
<evidence type="ECO:0000256" key="1">
    <source>
        <dbReference type="SAM" id="MobiDB-lite"/>
    </source>
</evidence>
<feature type="compositionally biased region" description="Low complexity" evidence="1">
    <location>
        <begin position="10"/>
        <end position="26"/>
    </location>
</feature>
<keyword evidence="2" id="KW-0472">Membrane</keyword>
<name>A0ABU4PP11_9SPHN</name>
<organism evidence="3 4">
    <name type="scientific">Sphingomonas echinoides</name>
    <dbReference type="NCBI Taxonomy" id="59803"/>
    <lineage>
        <taxon>Bacteria</taxon>
        <taxon>Pseudomonadati</taxon>
        <taxon>Pseudomonadota</taxon>
        <taxon>Alphaproteobacteria</taxon>
        <taxon>Sphingomonadales</taxon>
        <taxon>Sphingomonadaceae</taxon>
        <taxon>Sphingomonas</taxon>
    </lineage>
</organism>
<reference evidence="3 4" key="1">
    <citation type="submission" date="2023-11" db="EMBL/GenBank/DDBJ databases">
        <title>MicrobeMod: A computational toolkit for identifying prokaryotic methylation and restriction-modification with nanopore sequencing.</title>
        <authorList>
            <person name="Crits-Christoph A."/>
            <person name="Kang S.C."/>
            <person name="Lee H."/>
            <person name="Ostrov N."/>
        </authorList>
    </citation>
    <scope>NUCLEOTIDE SEQUENCE [LARGE SCALE GENOMIC DNA]</scope>
    <source>
        <strain evidence="3 4">ATCC 14820</strain>
    </source>
</reference>
<dbReference type="EMBL" id="JAWXXV010000001">
    <property type="protein sequence ID" value="MDX5985888.1"/>
    <property type="molecule type" value="Genomic_DNA"/>
</dbReference>
<comment type="caution">
    <text evidence="3">The sequence shown here is derived from an EMBL/GenBank/DDBJ whole genome shotgun (WGS) entry which is preliminary data.</text>
</comment>
<proteinExistence type="predicted"/>
<evidence type="ECO:0000256" key="2">
    <source>
        <dbReference type="SAM" id="Phobius"/>
    </source>
</evidence>
<gene>
    <name evidence="3" type="ORF">SIL82_16660</name>
</gene>
<feature type="region of interest" description="Disordered" evidence="1">
    <location>
        <begin position="1"/>
        <end position="29"/>
    </location>
</feature>
<protein>
    <submittedName>
        <fullName evidence="3">Uncharacterized protein</fullName>
    </submittedName>
</protein>